<feature type="domain" description="Phage-Barnase-EndoU-ColicinE5/D-RelE like nuclease 4" evidence="1">
    <location>
        <begin position="2"/>
        <end position="71"/>
    </location>
</feature>
<keyword evidence="3" id="KW-1185">Reference proteome</keyword>
<evidence type="ECO:0000313" key="3">
    <source>
        <dbReference type="Proteomes" id="UP001597188"/>
    </source>
</evidence>
<reference evidence="3" key="1">
    <citation type="journal article" date="2019" name="Int. J. Syst. Evol. Microbiol.">
        <title>The Global Catalogue of Microorganisms (GCM) 10K type strain sequencing project: providing services to taxonomists for standard genome sequencing and annotation.</title>
        <authorList>
            <consortium name="The Broad Institute Genomics Platform"/>
            <consortium name="The Broad Institute Genome Sequencing Center for Infectious Disease"/>
            <person name="Wu L."/>
            <person name="Ma J."/>
        </authorList>
    </citation>
    <scope>NUCLEOTIDE SEQUENCE [LARGE SCALE GENOMIC DNA]</scope>
    <source>
        <strain evidence="3">CCM 8931</strain>
    </source>
</reference>
<organism evidence="2 3">
    <name type="scientific">Lactiplantibacillus songbeiensis</name>
    <dbReference type="NCBI Taxonomy" id="2559920"/>
    <lineage>
        <taxon>Bacteria</taxon>
        <taxon>Bacillati</taxon>
        <taxon>Bacillota</taxon>
        <taxon>Bacilli</taxon>
        <taxon>Lactobacillales</taxon>
        <taxon>Lactobacillaceae</taxon>
        <taxon>Lactiplantibacillus</taxon>
    </lineage>
</organism>
<dbReference type="Pfam" id="PF18813">
    <property type="entry name" value="PBECR4"/>
    <property type="match status" value="1"/>
</dbReference>
<name>A0ABW4C0K0_9LACO</name>
<protein>
    <submittedName>
        <fullName evidence="2">PBECR4 domain-containing protein</fullName>
    </submittedName>
</protein>
<dbReference type="InterPro" id="IPR041420">
    <property type="entry name" value="PBECR4"/>
</dbReference>
<sequence length="73" mass="8660">MVFNQNDLPHLMGWEKVANGRSNAKYLINQIDDEKFTLASTRKHHNFDSIRNRLLNYNYLHDILLHKMSIFAS</sequence>
<gene>
    <name evidence="2" type="ORF">ACFQ5L_08085</name>
</gene>
<dbReference type="RefSeq" id="WP_379893165.1">
    <property type="nucleotide sequence ID" value="NZ_JBHTOJ010000017.1"/>
</dbReference>
<evidence type="ECO:0000313" key="2">
    <source>
        <dbReference type="EMBL" id="MFD1420912.1"/>
    </source>
</evidence>
<dbReference type="Proteomes" id="UP001597188">
    <property type="component" value="Unassembled WGS sequence"/>
</dbReference>
<evidence type="ECO:0000259" key="1">
    <source>
        <dbReference type="Pfam" id="PF18813"/>
    </source>
</evidence>
<dbReference type="EMBL" id="JBHTOJ010000017">
    <property type="protein sequence ID" value="MFD1420912.1"/>
    <property type="molecule type" value="Genomic_DNA"/>
</dbReference>
<proteinExistence type="predicted"/>
<comment type="caution">
    <text evidence="2">The sequence shown here is derived from an EMBL/GenBank/DDBJ whole genome shotgun (WGS) entry which is preliminary data.</text>
</comment>
<accession>A0ABW4C0K0</accession>